<dbReference type="SUPFAM" id="SSF53335">
    <property type="entry name" value="S-adenosyl-L-methionine-dependent methyltransferases"/>
    <property type="match status" value="1"/>
</dbReference>
<dbReference type="Pfam" id="PF05050">
    <property type="entry name" value="Methyltransf_21"/>
    <property type="match status" value="1"/>
</dbReference>
<dbReference type="InterPro" id="IPR053202">
    <property type="entry name" value="EGF_Rcpt_Signaling_Reg"/>
</dbReference>
<sequence>MERPSWRLNKIKGLFIFLVFLIFVVMMYHHNSSPHVSVAHSLIIENDGLNGESVSQEDSRLIKKIRTNYLYPPPPADVPLNLTDPEEFETSMGQSQVVKRLLNYKRNGFFIECGALDGEIRSNTLYLERYLGWSGLLIEGDPSNFALMVHKHRKAWLSPACLSLKPYPAVVSFKQNFNMGQVSEFPAGHSQSGFVDVQCFPLYSFLLALNRTTIDYFSLDVEGGELDVLQTIPWSKVNIKVLSVEFIHGPRGKDALQSYMESLGYRVVETVTHSNNLANDFILIKD</sequence>
<dbReference type="GO" id="GO:0016197">
    <property type="term" value="P:endosomal transport"/>
    <property type="evidence" value="ECO:0007669"/>
    <property type="project" value="TreeGrafter"/>
</dbReference>
<organism evidence="2 3">
    <name type="scientific">Frankliniella fusca</name>
    <dbReference type="NCBI Taxonomy" id="407009"/>
    <lineage>
        <taxon>Eukaryota</taxon>
        <taxon>Metazoa</taxon>
        <taxon>Ecdysozoa</taxon>
        <taxon>Arthropoda</taxon>
        <taxon>Hexapoda</taxon>
        <taxon>Insecta</taxon>
        <taxon>Pterygota</taxon>
        <taxon>Neoptera</taxon>
        <taxon>Paraneoptera</taxon>
        <taxon>Thysanoptera</taxon>
        <taxon>Terebrantia</taxon>
        <taxon>Thripoidea</taxon>
        <taxon>Thripidae</taxon>
        <taxon>Frankliniella</taxon>
    </lineage>
</organism>
<dbReference type="Proteomes" id="UP001219518">
    <property type="component" value="Unassembled WGS sequence"/>
</dbReference>
<accession>A0AAE1HFM0</accession>
<dbReference type="AlphaFoldDB" id="A0AAE1HFM0"/>
<proteinExistence type="predicted"/>
<dbReference type="PANTHER" id="PTHR34009">
    <property type="entry name" value="PROTEIN STAR"/>
    <property type="match status" value="1"/>
</dbReference>
<reference evidence="2" key="2">
    <citation type="journal article" date="2023" name="BMC Genomics">
        <title>Pest status, molecular evolution, and epigenetic factors derived from the genome assembly of Frankliniella fusca, a thysanopteran phytovirus vector.</title>
        <authorList>
            <person name="Catto M.A."/>
            <person name="Labadie P.E."/>
            <person name="Jacobson A.L."/>
            <person name="Kennedy G.G."/>
            <person name="Srinivasan R."/>
            <person name="Hunt B.G."/>
        </authorList>
    </citation>
    <scope>NUCLEOTIDE SEQUENCE</scope>
    <source>
        <strain evidence="2">PL_HMW_Pooled</strain>
    </source>
</reference>
<dbReference type="EMBL" id="JAHWGI010001002">
    <property type="protein sequence ID" value="KAK3920459.1"/>
    <property type="molecule type" value="Genomic_DNA"/>
</dbReference>
<evidence type="ECO:0000313" key="2">
    <source>
        <dbReference type="EMBL" id="KAK3920459.1"/>
    </source>
</evidence>
<comment type="caution">
    <text evidence="2">The sequence shown here is derived from an EMBL/GenBank/DDBJ whole genome shotgun (WGS) entry which is preliminary data.</text>
</comment>
<evidence type="ECO:0000313" key="3">
    <source>
        <dbReference type="Proteomes" id="UP001219518"/>
    </source>
</evidence>
<name>A0AAE1HFM0_9NEOP</name>
<evidence type="ECO:0000259" key="1">
    <source>
        <dbReference type="Pfam" id="PF05050"/>
    </source>
</evidence>
<dbReference type="GO" id="GO:0031902">
    <property type="term" value="C:late endosome membrane"/>
    <property type="evidence" value="ECO:0007669"/>
    <property type="project" value="TreeGrafter"/>
</dbReference>
<dbReference type="InterPro" id="IPR006342">
    <property type="entry name" value="FkbM_mtfrase"/>
</dbReference>
<feature type="domain" description="Methyltransferase FkbM" evidence="1">
    <location>
        <begin position="112"/>
        <end position="267"/>
    </location>
</feature>
<dbReference type="GO" id="GO:0005794">
    <property type="term" value="C:Golgi apparatus"/>
    <property type="evidence" value="ECO:0007669"/>
    <property type="project" value="TreeGrafter"/>
</dbReference>
<dbReference type="GO" id="GO:0005886">
    <property type="term" value="C:plasma membrane"/>
    <property type="evidence" value="ECO:0007669"/>
    <property type="project" value="TreeGrafter"/>
</dbReference>
<dbReference type="Gene3D" id="3.40.50.150">
    <property type="entry name" value="Vaccinia Virus protein VP39"/>
    <property type="match status" value="1"/>
</dbReference>
<protein>
    <submittedName>
        <fullName evidence="2">Protein Star</fullName>
    </submittedName>
</protein>
<keyword evidence="3" id="KW-1185">Reference proteome</keyword>
<gene>
    <name evidence="2" type="ORF">KUF71_009730</name>
</gene>
<dbReference type="InterPro" id="IPR029063">
    <property type="entry name" value="SAM-dependent_MTases_sf"/>
</dbReference>
<dbReference type="GO" id="GO:0005789">
    <property type="term" value="C:endoplasmic reticulum membrane"/>
    <property type="evidence" value="ECO:0007669"/>
    <property type="project" value="TreeGrafter"/>
</dbReference>
<dbReference type="GO" id="GO:0006888">
    <property type="term" value="P:endoplasmic reticulum to Golgi vesicle-mediated transport"/>
    <property type="evidence" value="ECO:0007669"/>
    <property type="project" value="TreeGrafter"/>
</dbReference>
<reference evidence="2" key="1">
    <citation type="submission" date="2021-07" db="EMBL/GenBank/DDBJ databases">
        <authorList>
            <person name="Catto M.A."/>
            <person name="Jacobson A."/>
            <person name="Kennedy G."/>
            <person name="Labadie P."/>
            <person name="Hunt B.G."/>
            <person name="Srinivasan R."/>
        </authorList>
    </citation>
    <scope>NUCLEOTIDE SEQUENCE</scope>
    <source>
        <strain evidence="2">PL_HMW_Pooled</strain>
        <tissue evidence="2">Head</tissue>
    </source>
</reference>
<dbReference type="PANTHER" id="PTHR34009:SF2">
    <property type="entry name" value="PROTEIN STAR"/>
    <property type="match status" value="1"/>
</dbReference>